<dbReference type="EMBL" id="CP063849">
    <property type="protein sequence ID" value="QOY89632.1"/>
    <property type="molecule type" value="Genomic_DNA"/>
</dbReference>
<dbReference type="GO" id="GO:0009279">
    <property type="term" value="C:cell outer membrane"/>
    <property type="evidence" value="ECO:0007669"/>
    <property type="project" value="UniProtKB-SubCell"/>
</dbReference>
<evidence type="ECO:0000256" key="1">
    <source>
        <dbReference type="ARBA" id="ARBA00004571"/>
    </source>
</evidence>
<dbReference type="RefSeq" id="WP_194451294.1">
    <property type="nucleotide sequence ID" value="NZ_CP063849.1"/>
</dbReference>
<dbReference type="InterPro" id="IPR036942">
    <property type="entry name" value="Beta-barrel_TonB_sf"/>
</dbReference>
<name>A0A7S7SKX4_PALFE</name>
<dbReference type="SUPFAM" id="SSF49452">
    <property type="entry name" value="Starch-binding domain-like"/>
    <property type="match status" value="1"/>
</dbReference>
<evidence type="ECO:0000256" key="2">
    <source>
        <dbReference type="ARBA" id="ARBA00022448"/>
    </source>
</evidence>
<feature type="signal peptide" evidence="7">
    <location>
        <begin position="1"/>
        <end position="20"/>
    </location>
</feature>
<evidence type="ECO:0000256" key="4">
    <source>
        <dbReference type="ARBA" id="ARBA00022692"/>
    </source>
</evidence>
<dbReference type="GO" id="GO:0030246">
    <property type="term" value="F:carbohydrate binding"/>
    <property type="evidence" value="ECO:0007669"/>
    <property type="project" value="InterPro"/>
</dbReference>
<evidence type="ECO:0000256" key="6">
    <source>
        <dbReference type="ARBA" id="ARBA00023237"/>
    </source>
</evidence>
<dbReference type="InterPro" id="IPR057601">
    <property type="entry name" value="Oar-like_b-barrel"/>
</dbReference>
<accession>A0A7S7SKX4</accession>
<keyword evidence="4" id="KW-0812">Transmembrane</keyword>
<dbReference type="PANTHER" id="PTHR30069">
    <property type="entry name" value="TONB-DEPENDENT OUTER MEMBRANE RECEPTOR"/>
    <property type="match status" value="1"/>
</dbReference>
<dbReference type="KEGG" id="pfer:IRI77_06680"/>
<dbReference type="PROSITE" id="PS01156">
    <property type="entry name" value="TONB_DEPENDENT_REC_2"/>
    <property type="match status" value="1"/>
</dbReference>
<dbReference type="InterPro" id="IPR037066">
    <property type="entry name" value="Plug_dom_sf"/>
</dbReference>
<protein>
    <submittedName>
        <fullName evidence="9">TonB-dependent receptor</fullName>
    </submittedName>
</protein>
<keyword evidence="3" id="KW-1134">Transmembrane beta strand</keyword>
<dbReference type="Gene3D" id="2.40.170.20">
    <property type="entry name" value="TonB-dependent receptor, beta-barrel domain"/>
    <property type="match status" value="1"/>
</dbReference>
<evidence type="ECO:0000256" key="3">
    <source>
        <dbReference type="ARBA" id="ARBA00022452"/>
    </source>
</evidence>
<dbReference type="Proteomes" id="UP000593892">
    <property type="component" value="Chromosome"/>
</dbReference>
<dbReference type="Pfam" id="PF25183">
    <property type="entry name" value="OMP_b-brl_4"/>
    <property type="match status" value="2"/>
</dbReference>
<dbReference type="PANTHER" id="PTHR30069:SF46">
    <property type="entry name" value="OAR PROTEIN"/>
    <property type="match status" value="1"/>
</dbReference>
<keyword evidence="2" id="KW-0813">Transport</keyword>
<evidence type="ECO:0000259" key="8">
    <source>
        <dbReference type="Pfam" id="PF25183"/>
    </source>
</evidence>
<keyword evidence="9" id="KW-0675">Receptor</keyword>
<dbReference type="AlphaFoldDB" id="A0A7S7SKX4"/>
<dbReference type="Gene3D" id="2.170.130.10">
    <property type="entry name" value="TonB-dependent receptor, plug domain"/>
    <property type="match status" value="1"/>
</dbReference>
<comment type="subcellular location">
    <subcellularLocation>
        <location evidence="1">Cell outer membrane</location>
        <topology evidence="1">Multi-pass membrane protein</topology>
    </subcellularLocation>
</comment>
<evidence type="ECO:0000313" key="9">
    <source>
        <dbReference type="EMBL" id="QOY89632.1"/>
    </source>
</evidence>
<dbReference type="GO" id="GO:0044718">
    <property type="term" value="P:siderophore transmembrane transport"/>
    <property type="evidence" value="ECO:0007669"/>
    <property type="project" value="TreeGrafter"/>
</dbReference>
<sequence>MPRLLQLALGVFTLTGVLFAQSEAGGATVTGTVTDPSGAAVTGAKVTLNSDQTGYTRVFETNASGLYNFARVPVGRYSLVIDKSGFKSVKRTDMDLTVGAMLTVDAALTVGSTSESITVSGDLPLVETTRSQTSTNVDERAVKDLPINGRNFLDFTLLTPGVNRDTRGGDLTFGGQRGTANSLLVDGMDSNNLFFGQSSGRAGVRNPYSFSQDAVEEFQVNTNGFAAEIGRAGGGVINVVTKSGTNTFHGNAFEFFRDRELNANTFINKSRGIVRQPYHYNQFGGTVGGPIKKDKIFFFLSYDGQRNLNPNPVFFNFTVPTDSLSQAGAAELSKYLTPYTTGYRNDIGLAKVDWNLSNTQRLSVRANIHRFTGINFENGGNQSAQEHTGNSLVSTNSLAVNYSKVFGSAVVFDSRFNWVKDDEPGEANSTAPETVVNQSGGSFTFGRNNFSPRYTNSKRYQFIESVSYLRGKHAYKIGGDLNFERIDNFFPGNFSGVYRYNSLADFAARKPFQFTQGFAGDGTDGPLTKPNIAEFAFFVQDAWRVTDRLTLNYGYRYDIASYAQPKVLNPDAGLAAQGLATNRINTDKNNHAPRFGFAYRLDDKGRQLLRGGYGIFYSRTPSILTGTAMSQNGIQVQTYTLSANLPTYPNILSAPPTVSRTPDIYVVAPNYVSPLTAQWNFNYEVQLSKDYAVTFGYLGLHGYHLSRTRDINLFPLYADTATYANGTPTVIYTRLANRPNANFGRISLFDSGADSIYHGAFVQGTKRFSRNFQLLASYTFSKVIDTVPDATSVVVGSDDGKVALDTLNPNNDRAAGDTNVKHRFVASGVWDLNYFQRYNNAFAHYILNGWQLSGIFNARSGQPYSATVGGNADINRDGNTRNDRAPMTGRNIYTLPSVYTLDARVTKVVPLYKESVRLRLVGEAFNLANRANVANVNRTPFNYNSTTKVFSPVAIFGTASTAGDPRILQIAAKIEF</sequence>
<organism evidence="9 10">
    <name type="scientific">Paludibaculum fermentans</name>
    <dbReference type="NCBI Taxonomy" id="1473598"/>
    <lineage>
        <taxon>Bacteria</taxon>
        <taxon>Pseudomonadati</taxon>
        <taxon>Acidobacteriota</taxon>
        <taxon>Terriglobia</taxon>
        <taxon>Bryobacterales</taxon>
        <taxon>Bryobacteraceae</taxon>
        <taxon>Paludibaculum</taxon>
    </lineage>
</organism>
<feature type="domain" description="TonB-dependent transporter Oar-like beta-barrel" evidence="8">
    <location>
        <begin position="888"/>
        <end position="969"/>
    </location>
</feature>
<dbReference type="GO" id="GO:0015344">
    <property type="term" value="F:siderophore uptake transmembrane transporter activity"/>
    <property type="evidence" value="ECO:0007669"/>
    <property type="project" value="TreeGrafter"/>
</dbReference>
<reference evidence="9 10" key="1">
    <citation type="submission" date="2020-10" db="EMBL/GenBank/DDBJ databases">
        <title>Complete genome sequence of Paludibaculum fermentans P105T, a facultatively anaerobic acidobacterium capable of dissimilatory Fe(III) reduction.</title>
        <authorList>
            <person name="Dedysh S.N."/>
            <person name="Beletsky A.V."/>
            <person name="Kulichevskaya I.S."/>
            <person name="Mardanov A.V."/>
            <person name="Ravin N.V."/>
        </authorList>
    </citation>
    <scope>NUCLEOTIDE SEQUENCE [LARGE SCALE GENOMIC DNA]</scope>
    <source>
        <strain evidence="9 10">P105</strain>
    </source>
</reference>
<keyword evidence="7" id="KW-0732">Signal</keyword>
<dbReference type="InterPro" id="IPR010917">
    <property type="entry name" value="TonB_rcpt_CS"/>
</dbReference>
<dbReference type="Pfam" id="PF13620">
    <property type="entry name" value="CarboxypepD_reg"/>
    <property type="match status" value="1"/>
</dbReference>
<dbReference type="SUPFAM" id="SSF56935">
    <property type="entry name" value="Porins"/>
    <property type="match status" value="1"/>
</dbReference>
<keyword evidence="6" id="KW-0998">Cell outer membrane</keyword>
<feature type="chain" id="PRO_5032718922" evidence="7">
    <location>
        <begin position="21"/>
        <end position="976"/>
    </location>
</feature>
<keyword evidence="10" id="KW-1185">Reference proteome</keyword>
<evidence type="ECO:0000313" key="10">
    <source>
        <dbReference type="Proteomes" id="UP000593892"/>
    </source>
</evidence>
<dbReference type="Gene3D" id="2.60.40.1120">
    <property type="entry name" value="Carboxypeptidase-like, regulatory domain"/>
    <property type="match status" value="1"/>
</dbReference>
<gene>
    <name evidence="9" type="ORF">IRI77_06680</name>
</gene>
<dbReference type="InterPro" id="IPR013784">
    <property type="entry name" value="Carb-bd-like_fold"/>
</dbReference>
<evidence type="ECO:0000256" key="5">
    <source>
        <dbReference type="ARBA" id="ARBA00023136"/>
    </source>
</evidence>
<feature type="domain" description="TonB-dependent transporter Oar-like beta-barrel" evidence="8">
    <location>
        <begin position="331"/>
        <end position="885"/>
    </location>
</feature>
<keyword evidence="5" id="KW-0472">Membrane</keyword>
<proteinExistence type="predicted"/>
<dbReference type="InterPro" id="IPR039426">
    <property type="entry name" value="TonB-dep_rcpt-like"/>
</dbReference>
<evidence type="ECO:0000256" key="7">
    <source>
        <dbReference type="SAM" id="SignalP"/>
    </source>
</evidence>